<protein>
    <recommendedName>
        <fullName evidence="3">acid phosphatase</fullName>
        <ecNumber evidence="3">3.1.3.2</ecNumber>
    </recommendedName>
</protein>
<evidence type="ECO:0000256" key="1">
    <source>
        <dbReference type="ARBA" id="ARBA00000032"/>
    </source>
</evidence>
<evidence type="ECO:0000256" key="6">
    <source>
        <dbReference type="ARBA" id="ARBA00023157"/>
    </source>
</evidence>
<dbReference type="Proteomes" id="UP000582659">
    <property type="component" value="Unassembled WGS sequence"/>
</dbReference>
<evidence type="ECO:0000256" key="8">
    <source>
        <dbReference type="SAM" id="SignalP"/>
    </source>
</evidence>
<keyword evidence="6" id="KW-1015">Disulfide bond</keyword>
<dbReference type="InterPro" id="IPR029033">
    <property type="entry name" value="His_PPase_superfam"/>
</dbReference>
<dbReference type="AlphaFoldDB" id="A0A1I7SUV4"/>
<proteinExistence type="inferred from homology"/>
<dbReference type="EMBL" id="CAJFCV020000005">
    <property type="protein sequence ID" value="CAG9125855.1"/>
    <property type="molecule type" value="Genomic_DNA"/>
</dbReference>
<accession>A0A1I7SUV4</accession>
<dbReference type="Gene3D" id="3.40.50.1240">
    <property type="entry name" value="Phosphoglycerate mutase-like"/>
    <property type="match status" value="1"/>
</dbReference>
<evidence type="ECO:0000313" key="11">
    <source>
        <dbReference type="Proteomes" id="UP000095284"/>
    </source>
</evidence>
<dbReference type="eggNOG" id="KOG3720">
    <property type="taxonomic scope" value="Eukaryota"/>
</dbReference>
<keyword evidence="4 8" id="KW-0732">Signal</keyword>
<feature type="signal peptide" evidence="8">
    <location>
        <begin position="1"/>
        <end position="22"/>
    </location>
</feature>
<dbReference type="InterPro" id="IPR000560">
    <property type="entry name" value="His_Pase_clade-2"/>
</dbReference>
<evidence type="ECO:0000313" key="13">
    <source>
        <dbReference type="WBParaSite" id="BXY_1682700.1"/>
    </source>
</evidence>
<dbReference type="Proteomes" id="UP000659654">
    <property type="component" value="Unassembled WGS sequence"/>
</dbReference>
<keyword evidence="5" id="KW-0378">Hydrolase</keyword>
<dbReference type="SMR" id="A0A1I7SUV4"/>
<evidence type="ECO:0000256" key="7">
    <source>
        <dbReference type="ARBA" id="ARBA00023180"/>
    </source>
</evidence>
<gene>
    <name evidence="9" type="ORF">BXYJ_LOCUS12904</name>
</gene>
<dbReference type="Pfam" id="PF00328">
    <property type="entry name" value="His_Phos_2"/>
    <property type="match status" value="1"/>
</dbReference>
<keyword evidence="12" id="KW-1185">Reference proteome</keyword>
<evidence type="ECO:0000256" key="5">
    <source>
        <dbReference type="ARBA" id="ARBA00022801"/>
    </source>
</evidence>
<dbReference type="SUPFAM" id="SSF53254">
    <property type="entry name" value="Phosphoglycerate mutase-like"/>
    <property type="match status" value="1"/>
</dbReference>
<organism evidence="11 13">
    <name type="scientific">Bursaphelenchus xylophilus</name>
    <name type="common">Pinewood nematode worm</name>
    <name type="synonym">Aphelenchoides xylophilus</name>
    <dbReference type="NCBI Taxonomy" id="6326"/>
    <lineage>
        <taxon>Eukaryota</taxon>
        <taxon>Metazoa</taxon>
        <taxon>Ecdysozoa</taxon>
        <taxon>Nematoda</taxon>
        <taxon>Chromadorea</taxon>
        <taxon>Rhabditida</taxon>
        <taxon>Tylenchina</taxon>
        <taxon>Tylenchomorpha</taxon>
        <taxon>Aphelenchoidea</taxon>
        <taxon>Aphelenchoididae</taxon>
        <taxon>Bursaphelenchus</taxon>
    </lineage>
</organism>
<comment type="catalytic activity">
    <reaction evidence="1">
        <text>a phosphate monoester + H2O = an alcohol + phosphate</text>
        <dbReference type="Rhea" id="RHEA:15017"/>
        <dbReference type="ChEBI" id="CHEBI:15377"/>
        <dbReference type="ChEBI" id="CHEBI:30879"/>
        <dbReference type="ChEBI" id="CHEBI:43474"/>
        <dbReference type="ChEBI" id="CHEBI:67140"/>
        <dbReference type="EC" id="3.1.3.2"/>
    </reaction>
</comment>
<feature type="chain" id="PRO_5036022294" description="acid phosphatase" evidence="8">
    <location>
        <begin position="23"/>
        <end position="392"/>
    </location>
</feature>
<keyword evidence="7" id="KW-0325">Glycoprotein</keyword>
<evidence type="ECO:0000256" key="3">
    <source>
        <dbReference type="ARBA" id="ARBA00012646"/>
    </source>
</evidence>
<dbReference type="CDD" id="cd07061">
    <property type="entry name" value="HP_HAP_like"/>
    <property type="match status" value="1"/>
</dbReference>
<dbReference type="OrthoDB" id="258392at2759"/>
<sequence>MAKDLIIVGFFLFFLSLLSVFGDDHGEDELIFVSAIWRHGERSIHRDFPFNLYNATFWPNGINQLTERGIQQQRELGKFLRSRYMEDIHFFPKSYSNTSFQIESTMTNRTQQSALHNLQGLFNNHSLSMAHVHIYHPRLEDQNIIGYPYFGSCEYADQLCKYLYKTPAVQEFVQNRWFQLLSPNFDDIRYLFDFADPPYVEKRNFGLELSSLYEDHWDEIFDSYVQSFKHFYGDGIHDPKISEIRHKLLQYNIGRIITELSEIFKLKTVCTEHTRSSVPDCEAINSLKFKGYSMHDTYVLAALQALGFHKLDYNRDDNAEMSACLIYELWRESVTSNTYVKVFYRRSKDFFYHITPEINGCSRRGCSVERILELFAPFVIEDAEEYCAQPLF</sequence>
<dbReference type="WBParaSite" id="BXY_1682700.1">
    <property type="protein sequence ID" value="BXY_1682700.1"/>
    <property type="gene ID" value="BXY_1682700"/>
</dbReference>
<dbReference type="PANTHER" id="PTHR11567">
    <property type="entry name" value="ACID PHOSPHATASE-RELATED"/>
    <property type="match status" value="1"/>
</dbReference>
<evidence type="ECO:0000313" key="9">
    <source>
        <dbReference type="EMBL" id="CAD5232813.1"/>
    </source>
</evidence>
<dbReference type="Proteomes" id="UP000095284">
    <property type="component" value="Unplaced"/>
</dbReference>
<evidence type="ECO:0000256" key="4">
    <source>
        <dbReference type="ARBA" id="ARBA00022729"/>
    </source>
</evidence>
<dbReference type="EMBL" id="CAJFDI010000005">
    <property type="protein sequence ID" value="CAD5232813.1"/>
    <property type="molecule type" value="Genomic_DNA"/>
</dbReference>
<reference evidence="13" key="1">
    <citation type="submission" date="2016-11" db="UniProtKB">
        <authorList>
            <consortium name="WormBaseParasite"/>
        </authorList>
    </citation>
    <scope>IDENTIFICATION</scope>
</reference>
<evidence type="ECO:0000313" key="10">
    <source>
        <dbReference type="EMBL" id="CAG9125855.1"/>
    </source>
</evidence>
<comment type="similarity">
    <text evidence="2">Belongs to the histidine acid phosphatase family.</text>
</comment>
<dbReference type="EC" id="3.1.3.2" evidence="3"/>
<dbReference type="InterPro" id="IPR050645">
    <property type="entry name" value="Histidine_acid_phosphatase"/>
</dbReference>
<name>A0A1I7SUV4_BURXY</name>
<reference evidence="10" key="2">
    <citation type="submission" date="2020-08" db="EMBL/GenBank/DDBJ databases">
        <authorList>
            <person name="Kikuchi T."/>
        </authorList>
    </citation>
    <scope>NUCLEOTIDE SEQUENCE</scope>
    <source>
        <strain evidence="9">Ka4C1</strain>
    </source>
</reference>
<dbReference type="GO" id="GO:0003993">
    <property type="term" value="F:acid phosphatase activity"/>
    <property type="evidence" value="ECO:0007669"/>
    <property type="project" value="UniProtKB-EC"/>
</dbReference>
<evidence type="ECO:0000313" key="12">
    <source>
        <dbReference type="Proteomes" id="UP000659654"/>
    </source>
</evidence>
<dbReference type="PANTHER" id="PTHR11567:SF211">
    <property type="entry name" value="PROSTATIC ACID PHOSPHATASE"/>
    <property type="match status" value="1"/>
</dbReference>
<evidence type="ECO:0000256" key="2">
    <source>
        <dbReference type="ARBA" id="ARBA00005375"/>
    </source>
</evidence>